<keyword evidence="2" id="KW-1133">Transmembrane helix</keyword>
<dbReference type="InterPro" id="IPR013783">
    <property type="entry name" value="Ig-like_fold"/>
</dbReference>
<dbReference type="InterPro" id="IPR000601">
    <property type="entry name" value="PKD_dom"/>
</dbReference>
<dbReference type="PROSITE" id="PS00018">
    <property type="entry name" value="EF_HAND_1"/>
    <property type="match status" value="2"/>
</dbReference>
<dbReference type="PANTHER" id="PTHR22953">
    <property type="entry name" value="ACID PHOSPHATASE RELATED"/>
    <property type="match status" value="1"/>
</dbReference>
<dbReference type="Pfam" id="PF16656">
    <property type="entry name" value="Pur_ac_phosph_N"/>
    <property type="match status" value="1"/>
</dbReference>
<dbReference type="FunFam" id="2.60.40.10:FF:000270">
    <property type="entry name" value="Cell surface protein"/>
    <property type="match status" value="2"/>
</dbReference>
<reference evidence="4" key="1">
    <citation type="journal article" date="2015" name="Proc. Natl. Acad. Sci. U.S.A.">
        <title>Networks of energetic and metabolic interactions define dynamics in microbial communities.</title>
        <authorList>
            <person name="Embree M."/>
            <person name="Liu J.K."/>
            <person name="Al-Bassam M.M."/>
            <person name="Zengler K."/>
        </authorList>
    </citation>
    <scope>NUCLEOTIDE SEQUENCE</scope>
</reference>
<gene>
    <name evidence="4" type="ORF">ASZ90_016572</name>
</gene>
<dbReference type="InterPro" id="IPR039331">
    <property type="entry name" value="PAPs-like"/>
</dbReference>
<accession>A0A0W8ENC8</accession>
<dbReference type="CDD" id="cd00146">
    <property type="entry name" value="PKD"/>
    <property type="match status" value="2"/>
</dbReference>
<keyword evidence="2" id="KW-0812">Transmembrane</keyword>
<dbReference type="InterPro" id="IPR004843">
    <property type="entry name" value="Calcineurin-like_PHP"/>
</dbReference>
<dbReference type="GO" id="GO:0000272">
    <property type="term" value="P:polysaccharide catabolic process"/>
    <property type="evidence" value="ECO:0007669"/>
    <property type="project" value="InterPro"/>
</dbReference>
<dbReference type="InterPro" id="IPR035986">
    <property type="entry name" value="PKD_dom_sf"/>
</dbReference>
<dbReference type="InterPro" id="IPR015914">
    <property type="entry name" value="PAPs_N"/>
</dbReference>
<protein>
    <submittedName>
        <fullName evidence="4">Cell surface protein</fullName>
    </submittedName>
</protein>
<evidence type="ECO:0000256" key="1">
    <source>
        <dbReference type="ARBA" id="ARBA00022729"/>
    </source>
</evidence>
<feature type="domain" description="PKD" evidence="3">
    <location>
        <begin position="509"/>
        <end position="595"/>
    </location>
</feature>
<dbReference type="SUPFAM" id="SSF56300">
    <property type="entry name" value="Metallo-dependent phosphatases"/>
    <property type="match status" value="1"/>
</dbReference>
<evidence type="ECO:0000259" key="3">
    <source>
        <dbReference type="PROSITE" id="PS50093"/>
    </source>
</evidence>
<keyword evidence="2" id="KW-0472">Membrane</keyword>
<dbReference type="SUPFAM" id="SSF63446">
    <property type="entry name" value="Type I dockerin domain"/>
    <property type="match status" value="1"/>
</dbReference>
<dbReference type="InterPro" id="IPR018247">
    <property type="entry name" value="EF_Hand_1_Ca_BS"/>
</dbReference>
<proteinExistence type="predicted"/>
<dbReference type="EMBL" id="LNQE01001744">
    <property type="protein sequence ID" value="KUG10028.1"/>
    <property type="molecule type" value="Genomic_DNA"/>
</dbReference>
<feature type="domain" description="PKD" evidence="3">
    <location>
        <begin position="59"/>
        <end position="126"/>
    </location>
</feature>
<feature type="transmembrane region" description="Helical" evidence="2">
    <location>
        <begin position="35"/>
        <end position="56"/>
    </location>
</feature>
<dbReference type="InterPro" id="IPR022409">
    <property type="entry name" value="PKD/Chitinase_dom"/>
</dbReference>
<sequence length="806" mass="87285">MIDHDGIVPARSRQGERYRISLLGINIPHDRERHYALPICILILILTFPLIVPAAAELPGADFTADPSSGPVPLFVQFTDTSTGMPTTWLWDFGDGTIATGQHPIHTFTSPGTYTVNLTATNPNGNDTVVKPAFIIAQESGPHLVWGPYLTLTSATGTTVNVKTDIPSLVTVAYATDTHYQEYGDYDMIATDGITAAFHRVALTGLEPGTLYHYRIVLDGALSDPFHFRTFPESGPFTFVVYSDTQDQLPTFSQLERHKLVAGRIAEEEDLLFVIHCGDLVNNAANLSDWDRYFAAGAPMMANTTVYPALGNHEANHTNYYEIYGVPQWYSFDCARAHFSILDTNSGAWDRMPEQSAWLADDLAGASGSLWRFVAFHHPPYSSERNHFGGWENVRTEWEDEFMSYGVDAVFSGHVHAYERFLANGIHYLVVATGGGPSYNLESPRAPFSMNSLEYALAYAKVTLDPAWGIATIEIIRVADISSDLREVTTVYPAGTIFETVTLGTPNVPVSEFTANTTAGPAPLTVQFTDLSTGYRITGRTWDLDGDGMIDSLEQDPVHTYTAVGTYTVNLTVTNTAGSSTEEKIAYITVTEPAETVLSLAPAASWVSAGDITMTRVLIGPLPRGLAGYNLTLELSNPSVAGITGITLPGWAVLNSTSALPAGQLVFGAVDLGRQVQPGADETLLAEVHLRGETVGSTDLLLHVAAMDADGGDPVIPTVLAGTVTVYRIDPFPGSTNRPTDPDGDGLYEDINGNGELDFDDVVAFYQNMAWVAGNTAVGIDPYDFNGNGRIDYDDVVVLYYRILGG</sequence>
<dbReference type="InterPro" id="IPR008963">
    <property type="entry name" value="Purple_acid_Pase-like_N"/>
</dbReference>
<dbReference type="SMART" id="SM00089">
    <property type="entry name" value="PKD"/>
    <property type="match status" value="2"/>
</dbReference>
<comment type="caution">
    <text evidence="4">The sequence shown here is derived from an EMBL/GenBank/DDBJ whole genome shotgun (WGS) entry which is preliminary data.</text>
</comment>
<evidence type="ECO:0000256" key="2">
    <source>
        <dbReference type="SAM" id="Phobius"/>
    </source>
</evidence>
<name>A0A0W8ENC8_9ZZZZ</name>
<dbReference type="SUPFAM" id="SSF49299">
    <property type="entry name" value="PKD domain"/>
    <property type="match status" value="2"/>
</dbReference>
<dbReference type="Gene3D" id="2.60.40.10">
    <property type="entry name" value="Immunoglobulins"/>
    <property type="match status" value="2"/>
</dbReference>
<dbReference type="Gene3D" id="3.60.21.10">
    <property type="match status" value="1"/>
</dbReference>
<dbReference type="Pfam" id="PF00149">
    <property type="entry name" value="Metallophos"/>
    <property type="match status" value="1"/>
</dbReference>
<dbReference type="Pfam" id="PF18911">
    <property type="entry name" value="PKD_4"/>
    <property type="match status" value="2"/>
</dbReference>
<dbReference type="SUPFAM" id="SSF49363">
    <property type="entry name" value="Purple acid phosphatase, N-terminal domain"/>
    <property type="match status" value="1"/>
</dbReference>
<dbReference type="PANTHER" id="PTHR22953:SF153">
    <property type="entry name" value="PURPLE ACID PHOSPHATASE"/>
    <property type="match status" value="1"/>
</dbReference>
<dbReference type="GO" id="GO:0046872">
    <property type="term" value="F:metal ion binding"/>
    <property type="evidence" value="ECO:0007669"/>
    <property type="project" value="InterPro"/>
</dbReference>
<evidence type="ECO:0000313" key="4">
    <source>
        <dbReference type="EMBL" id="KUG10028.1"/>
    </source>
</evidence>
<dbReference type="AlphaFoldDB" id="A0A0W8ENC8"/>
<organism evidence="4">
    <name type="scientific">hydrocarbon metagenome</name>
    <dbReference type="NCBI Taxonomy" id="938273"/>
    <lineage>
        <taxon>unclassified sequences</taxon>
        <taxon>metagenomes</taxon>
        <taxon>ecological metagenomes</taxon>
    </lineage>
</organism>
<keyword evidence="1" id="KW-0732">Signal</keyword>
<dbReference type="PROSITE" id="PS50093">
    <property type="entry name" value="PKD"/>
    <property type="match status" value="2"/>
</dbReference>
<dbReference type="GO" id="GO:0003993">
    <property type="term" value="F:acid phosphatase activity"/>
    <property type="evidence" value="ECO:0007669"/>
    <property type="project" value="InterPro"/>
</dbReference>
<dbReference type="InterPro" id="IPR029052">
    <property type="entry name" value="Metallo-depent_PP-like"/>
</dbReference>
<dbReference type="Gene3D" id="2.60.40.380">
    <property type="entry name" value="Purple acid phosphatase-like, N-terminal"/>
    <property type="match status" value="1"/>
</dbReference>
<dbReference type="InterPro" id="IPR036439">
    <property type="entry name" value="Dockerin_dom_sf"/>
</dbReference>